<dbReference type="AlphaFoldDB" id="X1U0E1"/>
<accession>X1U0E1</accession>
<dbReference type="SMART" id="SM00858">
    <property type="entry name" value="SAF"/>
    <property type="match status" value="1"/>
</dbReference>
<name>X1U0E1_9ZZZZ</name>
<feature type="non-terminal residue" evidence="2">
    <location>
        <position position="1"/>
    </location>
</feature>
<dbReference type="EMBL" id="BARW01019590">
    <property type="protein sequence ID" value="GAI97066.1"/>
    <property type="molecule type" value="Genomic_DNA"/>
</dbReference>
<dbReference type="InterPro" id="IPR006190">
    <property type="entry name" value="SAF_AFP_Neu5Ac"/>
</dbReference>
<sequence>SMRRSIVAKHDLLKGTILSRDDITWIRPAGGLPPGHEHIVIGKELTIPLSVGKPILPEHLKDNRIR</sequence>
<dbReference type="InterPro" id="IPR036732">
    <property type="entry name" value="AFP_Neu5c_C_sf"/>
</dbReference>
<organism evidence="2">
    <name type="scientific">marine sediment metagenome</name>
    <dbReference type="NCBI Taxonomy" id="412755"/>
    <lineage>
        <taxon>unclassified sequences</taxon>
        <taxon>metagenomes</taxon>
        <taxon>ecological metagenomes</taxon>
    </lineage>
</organism>
<feature type="domain" description="AFP-like" evidence="1">
    <location>
        <begin position="5"/>
        <end position="63"/>
    </location>
</feature>
<dbReference type="CDD" id="cd11615">
    <property type="entry name" value="SAF_NeuB_like"/>
    <property type="match status" value="1"/>
</dbReference>
<dbReference type="Pfam" id="PF08666">
    <property type="entry name" value="SAF"/>
    <property type="match status" value="1"/>
</dbReference>
<reference evidence="2" key="1">
    <citation type="journal article" date="2014" name="Front. Microbiol.">
        <title>High frequency of phylogenetically diverse reductive dehalogenase-homologous genes in deep subseafloor sedimentary metagenomes.</title>
        <authorList>
            <person name="Kawai M."/>
            <person name="Futagami T."/>
            <person name="Toyoda A."/>
            <person name="Takaki Y."/>
            <person name="Nishi S."/>
            <person name="Hori S."/>
            <person name="Arai W."/>
            <person name="Tsubouchi T."/>
            <person name="Morono Y."/>
            <person name="Uchiyama I."/>
            <person name="Ito T."/>
            <person name="Fujiyama A."/>
            <person name="Inagaki F."/>
            <person name="Takami H."/>
        </authorList>
    </citation>
    <scope>NUCLEOTIDE SEQUENCE</scope>
    <source>
        <strain evidence="2">Expedition CK06-06</strain>
    </source>
</reference>
<dbReference type="SUPFAM" id="SSF51269">
    <property type="entry name" value="AFP III-like domain"/>
    <property type="match status" value="1"/>
</dbReference>
<proteinExistence type="predicted"/>
<protein>
    <recommendedName>
        <fullName evidence="1">AFP-like domain-containing protein</fullName>
    </recommendedName>
</protein>
<evidence type="ECO:0000259" key="1">
    <source>
        <dbReference type="PROSITE" id="PS50844"/>
    </source>
</evidence>
<dbReference type="Gene3D" id="3.90.1210.10">
    <property type="entry name" value="Antifreeze-like/N-acetylneuraminic acid synthase C-terminal domain"/>
    <property type="match status" value="1"/>
</dbReference>
<dbReference type="InterPro" id="IPR057736">
    <property type="entry name" value="SAF_PseI/NeuA/NeuB"/>
</dbReference>
<gene>
    <name evidence="2" type="ORF">S12H4_33263</name>
</gene>
<dbReference type="PROSITE" id="PS50844">
    <property type="entry name" value="AFP_LIKE"/>
    <property type="match status" value="1"/>
</dbReference>
<evidence type="ECO:0000313" key="2">
    <source>
        <dbReference type="EMBL" id="GAI97066.1"/>
    </source>
</evidence>
<dbReference type="InterPro" id="IPR013974">
    <property type="entry name" value="SAF"/>
</dbReference>
<comment type="caution">
    <text evidence="2">The sequence shown here is derived from an EMBL/GenBank/DDBJ whole genome shotgun (WGS) entry which is preliminary data.</text>
</comment>